<comment type="catalytic activity">
    <reaction evidence="7">
        <text>ATP + H2O + polyamine-[polyamine-binding protein]Side 1 = ADP + phosphate + polyamineSide 2 + [polyamine-binding protein]Side 1.</text>
        <dbReference type="EC" id="7.6.2.11"/>
    </reaction>
</comment>
<dbReference type="Pfam" id="PF08402">
    <property type="entry name" value="TOBE_2"/>
    <property type="match status" value="1"/>
</dbReference>
<keyword evidence="1 7" id="KW-0813">Transport</keyword>
<accession>A0A318TWA2</accession>
<dbReference type="InterPro" id="IPR003593">
    <property type="entry name" value="AAA+_ATPase"/>
</dbReference>
<dbReference type="GO" id="GO:0043190">
    <property type="term" value="C:ATP-binding cassette (ABC) transporter complex"/>
    <property type="evidence" value="ECO:0007669"/>
    <property type="project" value="InterPro"/>
</dbReference>
<evidence type="ECO:0000256" key="3">
    <source>
        <dbReference type="ARBA" id="ARBA00022741"/>
    </source>
</evidence>
<dbReference type="Gene3D" id="3.40.50.300">
    <property type="entry name" value="P-loop containing nucleotide triphosphate hydrolases"/>
    <property type="match status" value="1"/>
</dbReference>
<gene>
    <name evidence="7" type="primary">potA</name>
    <name evidence="9" type="ORF">C8J30_11327</name>
</gene>
<dbReference type="RefSeq" id="WP_110806538.1">
    <property type="nucleotide sequence ID" value="NZ_QJTK01000013.1"/>
</dbReference>
<protein>
    <recommendedName>
        <fullName evidence="7">Spermidine/putrescine import ATP-binding protein PotA</fullName>
        <ecNumber evidence="7">7.6.2.11</ecNumber>
    </recommendedName>
</protein>
<comment type="caution">
    <text evidence="9">The sequence shown here is derived from an EMBL/GenBank/DDBJ whole genome shotgun (WGS) entry which is preliminary data.</text>
</comment>
<evidence type="ECO:0000313" key="9">
    <source>
        <dbReference type="EMBL" id="PYF08170.1"/>
    </source>
</evidence>
<comment type="similarity">
    <text evidence="7">Belongs to the ABC transporter superfamily. Spermidine/putrescine importer (TC 3.A.1.11.1) family.</text>
</comment>
<dbReference type="GO" id="GO:0016887">
    <property type="term" value="F:ATP hydrolysis activity"/>
    <property type="evidence" value="ECO:0007669"/>
    <property type="project" value="InterPro"/>
</dbReference>
<dbReference type="InterPro" id="IPR008995">
    <property type="entry name" value="Mo/tungstate-bd_C_term_dom"/>
</dbReference>
<dbReference type="AlphaFoldDB" id="A0A318TWA2"/>
<evidence type="ECO:0000256" key="6">
    <source>
        <dbReference type="ARBA" id="ARBA00023136"/>
    </source>
</evidence>
<comment type="subunit">
    <text evidence="7">The complex is composed of two ATP-binding proteins (PotA), two transmembrane proteins (PotB and PotC) and a solute-binding protein (PotD).</text>
</comment>
<dbReference type="Pfam" id="PF00005">
    <property type="entry name" value="ABC_tran"/>
    <property type="match status" value="1"/>
</dbReference>
<evidence type="ECO:0000256" key="4">
    <source>
        <dbReference type="ARBA" id="ARBA00022840"/>
    </source>
</evidence>
<dbReference type="PROSITE" id="PS50893">
    <property type="entry name" value="ABC_TRANSPORTER_2"/>
    <property type="match status" value="1"/>
</dbReference>
<dbReference type="PANTHER" id="PTHR42781:SF4">
    <property type="entry name" value="SPERMIDINE_PUTRESCINE IMPORT ATP-BINDING PROTEIN POTA"/>
    <property type="match status" value="1"/>
</dbReference>
<dbReference type="InterPro" id="IPR013611">
    <property type="entry name" value="Transp-assoc_OB_typ2"/>
</dbReference>
<proteinExistence type="inferred from homology"/>
<dbReference type="InterPro" id="IPR017871">
    <property type="entry name" value="ABC_transporter-like_CS"/>
</dbReference>
<evidence type="ECO:0000256" key="7">
    <source>
        <dbReference type="RuleBase" id="RU364083"/>
    </source>
</evidence>
<keyword evidence="3 7" id="KW-0547">Nucleotide-binding</keyword>
<organism evidence="9 10">
    <name type="scientific">Rhodobacter viridis</name>
    <dbReference type="NCBI Taxonomy" id="1054202"/>
    <lineage>
        <taxon>Bacteria</taxon>
        <taxon>Pseudomonadati</taxon>
        <taxon>Pseudomonadota</taxon>
        <taxon>Alphaproteobacteria</taxon>
        <taxon>Rhodobacterales</taxon>
        <taxon>Rhodobacter group</taxon>
        <taxon>Rhodobacter</taxon>
    </lineage>
</organism>
<dbReference type="OrthoDB" id="9802264at2"/>
<dbReference type="InterPro" id="IPR003439">
    <property type="entry name" value="ABC_transporter-like_ATP-bd"/>
</dbReference>
<dbReference type="InterPro" id="IPR050093">
    <property type="entry name" value="ABC_SmlMolc_Importer"/>
</dbReference>
<dbReference type="EC" id="7.6.2.11" evidence="7"/>
<evidence type="ECO:0000256" key="2">
    <source>
        <dbReference type="ARBA" id="ARBA00022475"/>
    </source>
</evidence>
<dbReference type="GO" id="GO:0005524">
    <property type="term" value="F:ATP binding"/>
    <property type="evidence" value="ECO:0007669"/>
    <property type="project" value="UniProtKB-KW"/>
</dbReference>
<dbReference type="FunFam" id="3.40.50.300:FF:000133">
    <property type="entry name" value="Spermidine/putrescine import ATP-binding protein PotA"/>
    <property type="match status" value="1"/>
</dbReference>
<dbReference type="InterPro" id="IPR027417">
    <property type="entry name" value="P-loop_NTPase"/>
</dbReference>
<dbReference type="Gene3D" id="2.40.50.100">
    <property type="match status" value="1"/>
</dbReference>
<dbReference type="PROSITE" id="PS00211">
    <property type="entry name" value="ABC_TRANSPORTER_1"/>
    <property type="match status" value="1"/>
</dbReference>
<keyword evidence="6 7" id="KW-0472">Membrane</keyword>
<evidence type="ECO:0000313" key="10">
    <source>
        <dbReference type="Proteomes" id="UP000247727"/>
    </source>
</evidence>
<evidence type="ECO:0000256" key="1">
    <source>
        <dbReference type="ARBA" id="ARBA00022448"/>
    </source>
</evidence>
<dbReference type="SUPFAM" id="SSF52540">
    <property type="entry name" value="P-loop containing nucleoside triphosphate hydrolases"/>
    <property type="match status" value="1"/>
</dbReference>
<dbReference type="SUPFAM" id="SSF50331">
    <property type="entry name" value="MOP-like"/>
    <property type="match status" value="1"/>
</dbReference>
<dbReference type="GO" id="GO:0015847">
    <property type="term" value="P:putrescine transport"/>
    <property type="evidence" value="ECO:0007669"/>
    <property type="project" value="UniProtKB-ARBA"/>
</dbReference>
<dbReference type="EMBL" id="QJTK01000013">
    <property type="protein sequence ID" value="PYF08170.1"/>
    <property type="molecule type" value="Genomic_DNA"/>
</dbReference>
<dbReference type="SMART" id="SM00382">
    <property type="entry name" value="AAA"/>
    <property type="match status" value="1"/>
</dbReference>
<comment type="function">
    <text evidence="7">Part of the ABC transporter complex PotABCD involved in spermidine/putrescine import. Responsible for energy coupling to the transport system.</text>
</comment>
<dbReference type="PANTHER" id="PTHR42781">
    <property type="entry name" value="SPERMIDINE/PUTRESCINE IMPORT ATP-BINDING PROTEIN POTA"/>
    <property type="match status" value="1"/>
</dbReference>
<dbReference type="InterPro" id="IPR005893">
    <property type="entry name" value="PotA-like"/>
</dbReference>
<sequence>MSRSRLLDIRAARRLFTTPEGKSFAALDGVDLAVDEGEFVTLLGPSGCGKTTLLRAIAGFEELDEGVIRLDGADLSGLPPHRRPVNTVFQSYALFPHMSVARNVGYALEVQGAPRAEREAEVAAALEKVGLAGLGTRRPAQLSGGQRQRVALARAIVAKPRLLLLDEPLSALDRNLRQQMQFELKDLQHRLGIAFVFVTHDQEEALTMSDRIVVLRAGKVEQAAPPREIYRHPKTRFVAEFIGETNLLPARVEGISGAQALLSLPGGQSLQAEAAGLEPGRTVTAVLRPTDITLGTGDLAGTLLRADFMGADRHLRVALEGGPEISVIARDTAVLPQPGTRLHLGCDPALVHVMEEPT</sequence>
<keyword evidence="5 7" id="KW-1278">Translocase</keyword>
<dbReference type="NCBIfam" id="TIGR01187">
    <property type="entry name" value="potA"/>
    <property type="match status" value="1"/>
</dbReference>
<keyword evidence="2 7" id="KW-1003">Cell membrane</keyword>
<keyword evidence="10" id="KW-1185">Reference proteome</keyword>
<name>A0A318TWA2_9RHOB</name>
<evidence type="ECO:0000256" key="5">
    <source>
        <dbReference type="ARBA" id="ARBA00022967"/>
    </source>
</evidence>
<reference evidence="9 10" key="1">
    <citation type="submission" date="2018-06" db="EMBL/GenBank/DDBJ databases">
        <title>Genomic Encyclopedia of Type Strains, Phase III (KMG-III): the genomes of soil and plant-associated and newly described type strains.</title>
        <authorList>
            <person name="Whitman W."/>
        </authorList>
    </citation>
    <scope>NUCLEOTIDE SEQUENCE [LARGE SCALE GENOMIC DNA]</scope>
    <source>
        <strain evidence="9 10">JA737</strain>
    </source>
</reference>
<feature type="domain" description="ABC transporter" evidence="8">
    <location>
        <begin position="4"/>
        <end position="242"/>
    </location>
</feature>
<dbReference type="GO" id="GO:0015417">
    <property type="term" value="F:ABC-type polyamine transporter activity"/>
    <property type="evidence" value="ECO:0007669"/>
    <property type="project" value="UniProtKB-EC"/>
</dbReference>
<keyword evidence="4 7" id="KW-0067">ATP-binding</keyword>
<dbReference type="Proteomes" id="UP000247727">
    <property type="component" value="Unassembled WGS sequence"/>
</dbReference>
<evidence type="ECO:0000259" key="8">
    <source>
        <dbReference type="PROSITE" id="PS50893"/>
    </source>
</evidence>